<dbReference type="Proteomes" id="UP000094112">
    <property type="component" value="Unassembled WGS sequence"/>
</dbReference>
<feature type="transmembrane region" description="Helical" evidence="8">
    <location>
        <begin position="395"/>
        <end position="418"/>
    </location>
</feature>
<dbReference type="PIRSF" id="PIRSF006060">
    <property type="entry name" value="AA_transporter"/>
    <property type="match status" value="1"/>
</dbReference>
<feature type="transmembrane region" description="Helical" evidence="8">
    <location>
        <begin position="226"/>
        <end position="247"/>
    </location>
</feature>
<dbReference type="PROSITE" id="PS00218">
    <property type="entry name" value="AMINO_ACID_PERMEASE_1"/>
    <property type="match status" value="1"/>
</dbReference>
<dbReference type="Gene3D" id="1.20.1740.10">
    <property type="entry name" value="Amino acid/polyamine transporter I"/>
    <property type="match status" value="1"/>
</dbReference>
<organism evidence="10 11">
    <name type="scientific">Wickerhamomyces anomalus (strain ATCC 58044 / CBS 1984 / NCYC 433 / NRRL Y-366-8)</name>
    <name type="common">Yeast</name>
    <name type="synonym">Hansenula anomala</name>
    <dbReference type="NCBI Taxonomy" id="683960"/>
    <lineage>
        <taxon>Eukaryota</taxon>
        <taxon>Fungi</taxon>
        <taxon>Dikarya</taxon>
        <taxon>Ascomycota</taxon>
        <taxon>Saccharomycotina</taxon>
        <taxon>Saccharomycetes</taxon>
        <taxon>Phaffomycetales</taxon>
        <taxon>Wickerhamomycetaceae</taxon>
        <taxon>Wickerhamomyces</taxon>
    </lineage>
</organism>
<dbReference type="EMBL" id="KV454214">
    <property type="protein sequence ID" value="ODQ57024.1"/>
    <property type="molecule type" value="Genomic_DNA"/>
</dbReference>
<dbReference type="PANTHER" id="PTHR43341:SF37">
    <property type="entry name" value="AMINO ACID TRANSPORTER (EUROFUNG)"/>
    <property type="match status" value="1"/>
</dbReference>
<evidence type="ECO:0000256" key="3">
    <source>
        <dbReference type="ARBA" id="ARBA00022448"/>
    </source>
</evidence>
<feature type="domain" description="Amino acid permease/ SLC12A" evidence="9">
    <location>
        <begin position="45"/>
        <end position="495"/>
    </location>
</feature>
<evidence type="ECO:0000256" key="5">
    <source>
        <dbReference type="ARBA" id="ARBA00022970"/>
    </source>
</evidence>
<dbReference type="InterPro" id="IPR004840">
    <property type="entry name" value="Amino_acid_permease_CS"/>
</dbReference>
<dbReference type="RefSeq" id="XP_019036231.1">
    <property type="nucleotide sequence ID" value="XM_019183888.1"/>
</dbReference>
<evidence type="ECO:0000256" key="1">
    <source>
        <dbReference type="ARBA" id="ARBA00004141"/>
    </source>
</evidence>
<evidence type="ECO:0000256" key="8">
    <source>
        <dbReference type="SAM" id="Phobius"/>
    </source>
</evidence>
<dbReference type="PANTHER" id="PTHR43341">
    <property type="entry name" value="AMINO ACID PERMEASE"/>
    <property type="match status" value="1"/>
</dbReference>
<keyword evidence="3" id="KW-0813">Transport</keyword>
<dbReference type="AlphaFoldDB" id="A0A1E3NVA9"/>
<evidence type="ECO:0000259" key="9">
    <source>
        <dbReference type="Pfam" id="PF00324"/>
    </source>
</evidence>
<evidence type="ECO:0000256" key="7">
    <source>
        <dbReference type="ARBA" id="ARBA00023136"/>
    </source>
</evidence>
<evidence type="ECO:0000313" key="10">
    <source>
        <dbReference type="EMBL" id="ODQ57024.1"/>
    </source>
</evidence>
<comment type="subcellular location">
    <subcellularLocation>
        <location evidence="1">Membrane</location>
        <topology evidence="1">Multi-pass membrane protein</topology>
    </subcellularLocation>
</comment>
<feature type="transmembrane region" description="Helical" evidence="8">
    <location>
        <begin position="439"/>
        <end position="462"/>
    </location>
</feature>
<dbReference type="GeneID" id="30201134"/>
<proteinExistence type="inferred from homology"/>
<evidence type="ECO:0000256" key="4">
    <source>
        <dbReference type="ARBA" id="ARBA00022692"/>
    </source>
</evidence>
<feature type="transmembrane region" description="Helical" evidence="8">
    <location>
        <begin position="474"/>
        <end position="495"/>
    </location>
</feature>
<keyword evidence="11" id="KW-1185">Reference proteome</keyword>
<keyword evidence="7 8" id="KW-0472">Membrane</keyword>
<evidence type="ECO:0000256" key="2">
    <source>
        <dbReference type="ARBA" id="ARBA00006983"/>
    </source>
</evidence>
<keyword evidence="6 8" id="KW-1133">Transmembrane helix</keyword>
<feature type="transmembrane region" description="Helical" evidence="8">
    <location>
        <begin position="323"/>
        <end position="345"/>
    </location>
</feature>
<evidence type="ECO:0000313" key="11">
    <source>
        <dbReference type="Proteomes" id="UP000094112"/>
    </source>
</evidence>
<keyword evidence="4 8" id="KW-0812">Transmembrane</keyword>
<feature type="transmembrane region" description="Helical" evidence="8">
    <location>
        <begin position="73"/>
        <end position="97"/>
    </location>
</feature>
<accession>A0A1E3NVA9</accession>
<keyword evidence="5" id="KW-0029">Amino-acid transport</keyword>
<name>A0A1E3NVA9_WICAA</name>
<evidence type="ECO:0000256" key="6">
    <source>
        <dbReference type="ARBA" id="ARBA00022989"/>
    </source>
</evidence>
<sequence>MSSSIEDHEKSAGTFKVQSDHDDIDVQSFNEVEEAKLKKIMSSRHLFMISIGSAVGMGLWLGVGGSLHKGGPVGVFIGYLISGSIAWSLNMSIGEIATLYPVSSAFPRWSAQFIDPSIAVTVGWMHWWGNMIGASNELVGIATVMKFWVPDVNPGVWITVAFVCLVLIHAFAIRLFAEVESLMSGVKFLWVIVAIVTMIVISAGGAPQGQAIGFQYWKSVPFNGHGFKGFLTVLPSCVFAMAGIEIIGLVAAECKSPRKSVPKAVKSIWIRIGLFYILGSFVVTIVLDPNNSQLLGGSGVNASPFVIAAQNSGLPRFADAMNAIILISVFSSGSATFYGCPRILLGLVHLKMAPKILGKVDKSGRPWVGYIFTGILSGGLAYINLNHSGSTVFGWFSNLCSLVALLLWSIIFIVNIRLRKAWVLQGRSLNDLPWKCKSVPYTAWYGLFWSILIVIIEFYLAVWPWKDKSSAKNFFANYVSIVLMVFIYSIAKIFFFKGPLLIPLEQIDLDKGRAIYDDDYMANEGEDLGVFRGAIYDLRHAFDKNK</sequence>
<feature type="transmembrane region" description="Helical" evidence="8">
    <location>
        <begin position="366"/>
        <end position="383"/>
    </location>
</feature>
<dbReference type="GO" id="GO:0016020">
    <property type="term" value="C:membrane"/>
    <property type="evidence" value="ECO:0007669"/>
    <property type="project" value="UniProtKB-SubCell"/>
</dbReference>
<dbReference type="GO" id="GO:0015171">
    <property type="term" value="F:amino acid transmembrane transporter activity"/>
    <property type="evidence" value="ECO:0007669"/>
    <property type="project" value="TreeGrafter"/>
</dbReference>
<feature type="transmembrane region" description="Helical" evidence="8">
    <location>
        <begin position="46"/>
        <end position="67"/>
    </location>
</feature>
<feature type="transmembrane region" description="Helical" evidence="8">
    <location>
        <begin position="188"/>
        <end position="206"/>
    </location>
</feature>
<dbReference type="InterPro" id="IPR050524">
    <property type="entry name" value="APC_YAT"/>
</dbReference>
<feature type="transmembrane region" description="Helical" evidence="8">
    <location>
        <begin position="155"/>
        <end position="176"/>
    </location>
</feature>
<comment type="similarity">
    <text evidence="2">Belongs to the amino acid-polyamine-organocation (APC) superfamily. YAT (TC 2.A.3.10) family.</text>
</comment>
<dbReference type="Pfam" id="PF00324">
    <property type="entry name" value="AA_permease"/>
    <property type="match status" value="1"/>
</dbReference>
<feature type="transmembrane region" description="Helical" evidence="8">
    <location>
        <begin position="268"/>
        <end position="287"/>
    </location>
</feature>
<dbReference type="InterPro" id="IPR004841">
    <property type="entry name" value="AA-permease/SLC12A_dom"/>
</dbReference>
<dbReference type="OrthoDB" id="3900342at2759"/>
<dbReference type="STRING" id="683960.A0A1E3NVA9"/>
<reference evidence="10 11" key="1">
    <citation type="journal article" date="2016" name="Proc. Natl. Acad. Sci. U.S.A.">
        <title>Comparative genomics of biotechnologically important yeasts.</title>
        <authorList>
            <person name="Riley R."/>
            <person name="Haridas S."/>
            <person name="Wolfe K.H."/>
            <person name="Lopes M.R."/>
            <person name="Hittinger C.T."/>
            <person name="Goeker M."/>
            <person name="Salamov A.A."/>
            <person name="Wisecaver J.H."/>
            <person name="Long T.M."/>
            <person name="Calvey C.H."/>
            <person name="Aerts A.L."/>
            <person name="Barry K.W."/>
            <person name="Choi C."/>
            <person name="Clum A."/>
            <person name="Coughlan A.Y."/>
            <person name="Deshpande S."/>
            <person name="Douglass A.P."/>
            <person name="Hanson S.J."/>
            <person name="Klenk H.-P."/>
            <person name="LaButti K.M."/>
            <person name="Lapidus A."/>
            <person name="Lindquist E.A."/>
            <person name="Lipzen A.M."/>
            <person name="Meier-Kolthoff J.P."/>
            <person name="Ohm R.A."/>
            <person name="Otillar R.P."/>
            <person name="Pangilinan J.L."/>
            <person name="Peng Y."/>
            <person name="Rokas A."/>
            <person name="Rosa C.A."/>
            <person name="Scheuner C."/>
            <person name="Sibirny A.A."/>
            <person name="Slot J.C."/>
            <person name="Stielow J.B."/>
            <person name="Sun H."/>
            <person name="Kurtzman C.P."/>
            <person name="Blackwell M."/>
            <person name="Grigoriev I.V."/>
            <person name="Jeffries T.W."/>
        </authorList>
    </citation>
    <scope>NUCLEOTIDE SEQUENCE [LARGE SCALE GENOMIC DNA]</scope>
    <source>
        <strain evidence="11">ATCC 58044 / CBS 1984 / NCYC 433 / NRRL Y-366-8</strain>
    </source>
</reference>
<gene>
    <name evidence="10" type="ORF">WICANDRAFT_65289</name>
</gene>
<protein>
    <recommendedName>
        <fullName evidence="9">Amino acid permease/ SLC12A domain-containing protein</fullName>
    </recommendedName>
</protein>